<dbReference type="InterPro" id="IPR002429">
    <property type="entry name" value="CcO_II-like_C"/>
</dbReference>
<evidence type="ECO:0000256" key="1">
    <source>
        <dbReference type="ARBA" id="ARBA00004141"/>
    </source>
</evidence>
<dbReference type="PROSITE" id="PS50857">
    <property type="entry name" value="COX2_CUA"/>
    <property type="match status" value="1"/>
</dbReference>
<name>A0A381NPU8_9ZZZZ</name>
<keyword evidence="6" id="KW-0479">Metal-binding</keyword>
<evidence type="ECO:0000256" key="8">
    <source>
        <dbReference type="ARBA" id="ARBA00022982"/>
    </source>
</evidence>
<sequence>MIAFLLLFVVLGSVIFHLLSPWWWTPIASNWGGIDATVQLTFLLTGIVFVLVLLFMIYCVVKYRYREDRRGEYQPEDKKLEMRLTVLTTIGVIALLAPGLMVWNDYVNPPDDAIPVEVMGQQWSWSFRLPGEDGILGTSDARNINPENPFGLNPKDPNGQDDILLEGDDLHLLVDKPVKVLLRSIDVLHDFYVPQFRAKMDLVPGMITYYWFTPTREGEFEILCAELCGVGHHVMRGLVVIDNESSYQEWISEQSTFKEFQNAAKSDSNVVYVKN</sequence>
<evidence type="ECO:0000256" key="7">
    <source>
        <dbReference type="ARBA" id="ARBA00022967"/>
    </source>
</evidence>
<dbReference type="InterPro" id="IPR036257">
    <property type="entry name" value="Cyt_c_oxidase_su2_TM_sf"/>
</dbReference>
<accession>A0A381NPU8</accession>
<evidence type="ECO:0000256" key="10">
    <source>
        <dbReference type="ARBA" id="ARBA00023008"/>
    </source>
</evidence>
<keyword evidence="7" id="KW-1278">Translocase</keyword>
<dbReference type="GO" id="GO:0016020">
    <property type="term" value="C:membrane"/>
    <property type="evidence" value="ECO:0007669"/>
    <property type="project" value="UniProtKB-SubCell"/>
</dbReference>
<feature type="domain" description="Cytochrome oxidase subunit II copper A binding" evidence="13">
    <location>
        <begin position="111"/>
        <end position="253"/>
    </location>
</feature>
<dbReference type="InterPro" id="IPR001505">
    <property type="entry name" value="Copper_CuA"/>
</dbReference>
<dbReference type="InterPro" id="IPR008972">
    <property type="entry name" value="Cupredoxin"/>
</dbReference>
<keyword evidence="8" id="KW-0249">Electron transport</keyword>
<comment type="subcellular location">
    <subcellularLocation>
        <location evidence="1">Membrane</location>
        <topology evidence="1">Multi-pass membrane protein</topology>
    </subcellularLocation>
</comment>
<evidence type="ECO:0000256" key="2">
    <source>
        <dbReference type="ARBA" id="ARBA00007866"/>
    </source>
</evidence>
<comment type="similarity">
    <text evidence="2">Belongs to the cytochrome c oxidase subunit 2 family.</text>
</comment>
<dbReference type="PROSITE" id="PS00078">
    <property type="entry name" value="COX2"/>
    <property type="match status" value="1"/>
</dbReference>
<dbReference type="InterPro" id="IPR045187">
    <property type="entry name" value="CcO_II"/>
</dbReference>
<keyword evidence="10" id="KW-0186">Copper</keyword>
<evidence type="ECO:0000259" key="13">
    <source>
        <dbReference type="PROSITE" id="PS50857"/>
    </source>
</evidence>
<evidence type="ECO:0000256" key="11">
    <source>
        <dbReference type="ARBA" id="ARBA00023136"/>
    </source>
</evidence>
<feature type="transmembrane region" description="Helical" evidence="12">
    <location>
        <begin position="82"/>
        <end position="103"/>
    </location>
</feature>
<feature type="transmembrane region" description="Helical" evidence="12">
    <location>
        <begin position="40"/>
        <end position="61"/>
    </location>
</feature>
<dbReference type="GO" id="GO:0042773">
    <property type="term" value="P:ATP synthesis coupled electron transport"/>
    <property type="evidence" value="ECO:0007669"/>
    <property type="project" value="TreeGrafter"/>
</dbReference>
<evidence type="ECO:0000256" key="4">
    <source>
        <dbReference type="ARBA" id="ARBA00022448"/>
    </source>
</evidence>
<dbReference type="Pfam" id="PF00116">
    <property type="entry name" value="COX2"/>
    <property type="match status" value="1"/>
</dbReference>
<dbReference type="SUPFAM" id="SSF49503">
    <property type="entry name" value="Cupredoxins"/>
    <property type="match status" value="1"/>
</dbReference>
<organism evidence="14">
    <name type="scientific">marine metagenome</name>
    <dbReference type="NCBI Taxonomy" id="408172"/>
    <lineage>
        <taxon>unclassified sequences</taxon>
        <taxon>metagenomes</taxon>
        <taxon>ecological metagenomes</taxon>
    </lineage>
</organism>
<dbReference type="SUPFAM" id="SSF81464">
    <property type="entry name" value="Cytochrome c oxidase subunit II-like, transmembrane region"/>
    <property type="match status" value="1"/>
</dbReference>
<dbReference type="PRINTS" id="PR01166">
    <property type="entry name" value="CYCOXIDASEII"/>
</dbReference>
<dbReference type="PANTHER" id="PTHR22888">
    <property type="entry name" value="CYTOCHROME C OXIDASE, SUBUNIT II"/>
    <property type="match status" value="1"/>
</dbReference>
<keyword evidence="5 12" id="KW-0812">Transmembrane</keyword>
<evidence type="ECO:0000256" key="12">
    <source>
        <dbReference type="SAM" id="Phobius"/>
    </source>
</evidence>
<evidence type="ECO:0000256" key="5">
    <source>
        <dbReference type="ARBA" id="ARBA00022692"/>
    </source>
</evidence>
<proteinExistence type="inferred from homology"/>
<keyword evidence="4" id="KW-0813">Transport</keyword>
<dbReference type="GO" id="GO:0005507">
    <property type="term" value="F:copper ion binding"/>
    <property type="evidence" value="ECO:0007669"/>
    <property type="project" value="InterPro"/>
</dbReference>
<dbReference type="Gene3D" id="1.10.287.90">
    <property type="match status" value="1"/>
</dbReference>
<dbReference type="Gene3D" id="2.60.40.420">
    <property type="entry name" value="Cupredoxins - blue copper proteins"/>
    <property type="match status" value="1"/>
</dbReference>
<dbReference type="GO" id="GO:0004129">
    <property type="term" value="F:cytochrome-c oxidase activity"/>
    <property type="evidence" value="ECO:0007669"/>
    <property type="project" value="UniProtKB-EC"/>
</dbReference>
<evidence type="ECO:0000256" key="3">
    <source>
        <dbReference type="ARBA" id="ARBA00012949"/>
    </source>
</evidence>
<dbReference type="EMBL" id="UINC01000511">
    <property type="protein sequence ID" value="SUZ56591.1"/>
    <property type="molecule type" value="Genomic_DNA"/>
</dbReference>
<dbReference type="CDD" id="cd13919">
    <property type="entry name" value="CuRO_HCO_II_like_5"/>
    <property type="match status" value="1"/>
</dbReference>
<keyword evidence="9 12" id="KW-1133">Transmembrane helix</keyword>
<dbReference type="AlphaFoldDB" id="A0A381NPU8"/>
<reference evidence="14" key="1">
    <citation type="submission" date="2018-05" db="EMBL/GenBank/DDBJ databases">
        <authorList>
            <person name="Lanie J.A."/>
            <person name="Ng W.-L."/>
            <person name="Kazmierczak K.M."/>
            <person name="Andrzejewski T.M."/>
            <person name="Davidsen T.M."/>
            <person name="Wayne K.J."/>
            <person name="Tettelin H."/>
            <person name="Glass J.I."/>
            <person name="Rusch D."/>
            <person name="Podicherti R."/>
            <person name="Tsui H.-C.T."/>
            <person name="Winkler M.E."/>
        </authorList>
    </citation>
    <scope>NUCLEOTIDE SEQUENCE</scope>
</reference>
<evidence type="ECO:0000313" key="14">
    <source>
        <dbReference type="EMBL" id="SUZ56591.1"/>
    </source>
</evidence>
<gene>
    <name evidence="14" type="ORF">METZ01_LOCUS9445</name>
</gene>
<protein>
    <recommendedName>
        <fullName evidence="3">cytochrome-c oxidase</fullName>
        <ecNumber evidence="3">7.1.1.9</ecNumber>
    </recommendedName>
</protein>
<evidence type="ECO:0000256" key="9">
    <source>
        <dbReference type="ARBA" id="ARBA00022989"/>
    </source>
</evidence>
<keyword evidence="11 12" id="KW-0472">Membrane</keyword>
<evidence type="ECO:0000256" key="6">
    <source>
        <dbReference type="ARBA" id="ARBA00022723"/>
    </source>
</evidence>
<dbReference type="PANTHER" id="PTHR22888:SF9">
    <property type="entry name" value="CYTOCHROME C OXIDASE SUBUNIT 2"/>
    <property type="match status" value="1"/>
</dbReference>
<dbReference type="EC" id="7.1.1.9" evidence="3"/>